<proteinExistence type="predicted"/>
<accession>A0ABM4TRF1</accession>
<dbReference type="Proteomes" id="UP001652628">
    <property type="component" value="Chromosome 3"/>
</dbReference>
<sequence length="606" mass="68208">MLDSQEDGSNAEMQSEVSAVDKMETELKIQCPLLHSQPSKGSSSSPEPQASKFINQLDVETSLATSLEESFKVDCSLPCLHLDTLLSPFNIIDQLRKQSEVKDLLDFQCGLGDLSLFGKYEPSFSPSCSKEDQVPYFIPELEMACAEVKVNEVVEVTPPEIESPSTPEIKILDIPLIKESIIQGNKDASFEAPKCTILKEISVVKVREVNSPRTEEGILKELEEKDKPKSEQPNPQVFEKLMSSVDLKPKSVGSFAPKTIQIDELIAPLVEKAKPKMGIISSLIGNKLTLQPSVRLSFGDRVVKRTNMQEIRSKEIIQQQASRSLKALILSLTMLKNLEASYHDNSHQSRLNRFERVRSSLNFSRVFRQNIFQLTSEVESSKKEIRESSLGCGEPMIESPSIYKEPLPIPYQRLDASEGLTCNGLNVSKDSVFSEVSESDDSGIHNKLCNKQSSRGLCGLSRSLADLKDILNSGRVLFSQPVRLFCFNKLREWKRQGKLPDSHESPYRSPSFSGEGQIEIVEHQGSYYIILHDKVTGELIIHMRVDERWRIDYMTNSSYSCRWTNINYASSKEGILERIACSFREPSHAAEFVARVRNSAIQSRFE</sequence>
<name>A0ABM4TRF1_DROSZ</name>
<protein>
    <submittedName>
        <fullName evidence="2">Uncharacterized protein Sprn isoform X1</fullName>
    </submittedName>
</protein>
<evidence type="ECO:0000313" key="2">
    <source>
        <dbReference type="RefSeq" id="XP_070852539.1"/>
    </source>
</evidence>
<evidence type="ECO:0000313" key="1">
    <source>
        <dbReference type="Proteomes" id="UP001652628"/>
    </source>
</evidence>
<dbReference type="SUPFAM" id="SSF50729">
    <property type="entry name" value="PH domain-like"/>
    <property type="match status" value="1"/>
</dbReference>
<dbReference type="Gene3D" id="2.30.29.30">
    <property type="entry name" value="Pleckstrin-homology domain (PH domain)/Phosphotyrosine-binding domain (PTB)"/>
    <property type="match status" value="1"/>
</dbReference>
<reference evidence="2" key="1">
    <citation type="submission" date="2025-08" db="UniProtKB">
        <authorList>
            <consortium name="RefSeq"/>
        </authorList>
    </citation>
    <scope>IDENTIFICATION</scope>
</reference>
<dbReference type="InterPro" id="IPR011993">
    <property type="entry name" value="PH-like_dom_sf"/>
</dbReference>
<dbReference type="RefSeq" id="XP_070852539.1">
    <property type="nucleotide sequence ID" value="XM_070996438.1"/>
</dbReference>
<organism evidence="1 2">
    <name type="scientific">Drosophila suzukii</name>
    <name type="common">Spotted-wing drosophila fruit fly</name>
    <dbReference type="NCBI Taxonomy" id="28584"/>
    <lineage>
        <taxon>Eukaryota</taxon>
        <taxon>Metazoa</taxon>
        <taxon>Ecdysozoa</taxon>
        <taxon>Arthropoda</taxon>
        <taxon>Hexapoda</taxon>
        <taxon>Insecta</taxon>
        <taxon>Pterygota</taxon>
        <taxon>Neoptera</taxon>
        <taxon>Endopterygota</taxon>
        <taxon>Diptera</taxon>
        <taxon>Brachycera</taxon>
        <taxon>Muscomorpha</taxon>
        <taxon>Ephydroidea</taxon>
        <taxon>Drosophilidae</taxon>
        <taxon>Drosophila</taxon>
        <taxon>Sophophora</taxon>
    </lineage>
</organism>
<dbReference type="GeneID" id="108014676"/>
<keyword evidence="1" id="KW-1185">Reference proteome</keyword>
<gene>
    <name evidence="2" type="primary">Sprn</name>
</gene>